<dbReference type="OrthoDB" id="2562743at2759"/>
<feature type="coiled-coil region" evidence="1">
    <location>
        <begin position="106"/>
        <end position="133"/>
    </location>
</feature>
<accession>A0A165LUG0</accession>
<evidence type="ECO:0000256" key="1">
    <source>
        <dbReference type="SAM" id="Coils"/>
    </source>
</evidence>
<dbReference type="PANTHER" id="PTHR21974:SF2">
    <property type="entry name" value="RE15880P"/>
    <property type="match status" value="1"/>
</dbReference>
<name>A0A165LUG0_EXIGL</name>
<evidence type="ECO:0000313" key="4">
    <source>
        <dbReference type="Proteomes" id="UP000077266"/>
    </source>
</evidence>
<dbReference type="STRING" id="1314781.A0A165LUG0"/>
<feature type="region of interest" description="Disordered" evidence="2">
    <location>
        <begin position="348"/>
        <end position="412"/>
    </location>
</feature>
<dbReference type="PANTHER" id="PTHR21974">
    <property type="entry name" value="RE15880P"/>
    <property type="match status" value="1"/>
</dbReference>
<feature type="compositionally biased region" description="Pro residues" evidence="2">
    <location>
        <begin position="371"/>
        <end position="400"/>
    </location>
</feature>
<keyword evidence="1" id="KW-0175">Coiled coil</keyword>
<reference evidence="3 4" key="1">
    <citation type="journal article" date="2016" name="Mol. Biol. Evol.">
        <title>Comparative Genomics of Early-Diverging Mushroom-Forming Fungi Provides Insights into the Origins of Lignocellulose Decay Capabilities.</title>
        <authorList>
            <person name="Nagy L.G."/>
            <person name="Riley R."/>
            <person name="Tritt A."/>
            <person name="Adam C."/>
            <person name="Daum C."/>
            <person name="Floudas D."/>
            <person name="Sun H."/>
            <person name="Yadav J.S."/>
            <person name="Pangilinan J."/>
            <person name="Larsson K.H."/>
            <person name="Matsuura K."/>
            <person name="Barry K."/>
            <person name="Labutti K."/>
            <person name="Kuo R."/>
            <person name="Ohm R.A."/>
            <person name="Bhattacharya S.S."/>
            <person name="Shirouzu T."/>
            <person name="Yoshinaga Y."/>
            <person name="Martin F.M."/>
            <person name="Grigoriev I.V."/>
            <person name="Hibbett D.S."/>
        </authorList>
    </citation>
    <scope>NUCLEOTIDE SEQUENCE [LARGE SCALE GENOMIC DNA]</scope>
    <source>
        <strain evidence="3 4">HHB12029</strain>
    </source>
</reference>
<keyword evidence="4" id="KW-1185">Reference proteome</keyword>
<organism evidence="3 4">
    <name type="scientific">Exidia glandulosa HHB12029</name>
    <dbReference type="NCBI Taxonomy" id="1314781"/>
    <lineage>
        <taxon>Eukaryota</taxon>
        <taxon>Fungi</taxon>
        <taxon>Dikarya</taxon>
        <taxon>Basidiomycota</taxon>
        <taxon>Agaricomycotina</taxon>
        <taxon>Agaricomycetes</taxon>
        <taxon>Auriculariales</taxon>
        <taxon>Exidiaceae</taxon>
        <taxon>Exidia</taxon>
    </lineage>
</organism>
<proteinExistence type="predicted"/>
<sequence length="448" mass="48900">MSLSYNVSVLAREHARVLDELAQLEYAPSSLESAKTYVKDLKALVVDAEKELKAAKKAEDKEGVEAHDVKQSLFRKLSYRAVGKGAVWDAKASKEEREYLDAHEKRLKAEDHLKALKSTLREAEQSVDQLVSEVARRDALLREQQHMYSRVFDGPTPEAPQDDHLEWAVRRNEDENNLQQAALNLESQTLSALTEAKKTLDNCLHKMQECENASDYDLWGGGSAADVMENSALTAAQMYAQQFHAAFAQTKRLNPAVKSIPEIKLPKASMSDIVFDNIFTDLEQHDKIGAGLRSVKATGIELCHEINRAKERVEAAAQKAQPVAEALARARAELLEFRKNTFEAFAAQGAPPSYSQGPGPGLPQAGYTAPAGPPPQPSFPAPAGPPPSFPAGPPPPPPSFPAGSGPSFLMPEGATPVHWGSMNPYAAQLVRKSTLEMEGTDAKLYEAK</sequence>
<evidence type="ECO:0000313" key="3">
    <source>
        <dbReference type="EMBL" id="KZV98337.1"/>
    </source>
</evidence>
<dbReference type="EMBL" id="KV425920">
    <property type="protein sequence ID" value="KZV98337.1"/>
    <property type="molecule type" value="Genomic_DNA"/>
</dbReference>
<dbReference type="Proteomes" id="UP000077266">
    <property type="component" value="Unassembled WGS sequence"/>
</dbReference>
<protein>
    <submittedName>
        <fullName evidence="3">Uncharacterized protein</fullName>
    </submittedName>
</protein>
<gene>
    <name evidence="3" type="ORF">EXIGLDRAFT_832264</name>
</gene>
<feature type="coiled-coil region" evidence="1">
    <location>
        <begin position="31"/>
        <end position="61"/>
    </location>
</feature>
<evidence type="ECO:0000256" key="2">
    <source>
        <dbReference type="SAM" id="MobiDB-lite"/>
    </source>
</evidence>
<dbReference type="InParanoid" id="A0A165LUG0"/>
<dbReference type="AlphaFoldDB" id="A0A165LUG0"/>